<protein>
    <submittedName>
        <fullName evidence="1">Uncharacterized protein</fullName>
    </submittedName>
</protein>
<gene>
    <name evidence="1" type="ORF">LSALG_LOCUS27961</name>
</gene>
<dbReference type="EMBL" id="OX465081">
    <property type="protein sequence ID" value="CAI9288682.1"/>
    <property type="molecule type" value="Genomic_DNA"/>
</dbReference>
<keyword evidence="2" id="KW-1185">Reference proteome</keyword>
<evidence type="ECO:0000313" key="1">
    <source>
        <dbReference type="EMBL" id="CAI9288682.1"/>
    </source>
</evidence>
<evidence type="ECO:0000313" key="2">
    <source>
        <dbReference type="Proteomes" id="UP001177003"/>
    </source>
</evidence>
<dbReference type="AlphaFoldDB" id="A0AA35ZBD1"/>
<accession>A0AA35ZBD1</accession>
<sequence>MFKGFRGANRTADEFTLADLPCMYPYDWISLLLIMSKDEKTYEPIVAHLKRMLIRYIHESAKMDVEIVYVMKNRPILKPEKEPNNHHKLKLGQIGREHSCVVYQWKECQKVLRSMFFLRDKHLCTT</sequence>
<organism evidence="1 2">
    <name type="scientific">Lactuca saligna</name>
    <name type="common">Willowleaf lettuce</name>
    <dbReference type="NCBI Taxonomy" id="75948"/>
    <lineage>
        <taxon>Eukaryota</taxon>
        <taxon>Viridiplantae</taxon>
        <taxon>Streptophyta</taxon>
        <taxon>Embryophyta</taxon>
        <taxon>Tracheophyta</taxon>
        <taxon>Spermatophyta</taxon>
        <taxon>Magnoliopsida</taxon>
        <taxon>eudicotyledons</taxon>
        <taxon>Gunneridae</taxon>
        <taxon>Pentapetalae</taxon>
        <taxon>asterids</taxon>
        <taxon>campanulids</taxon>
        <taxon>Asterales</taxon>
        <taxon>Asteraceae</taxon>
        <taxon>Cichorioideae</taxon>
        <taxon>Cichorieae</taxon>
        <taxon>Lactucinae</taxon>
        <taxon>Lactuca</taxon>
    </lineage>
</organism>
<reference evidence="1" key="1">
    <citation type="submission" date="2023-04" db="EMBL/GenBank/DDBJ databases">
        <authorList>
            <person name="Vijverberg K."/>
            <person name="Xiong W."/>
            <person name="Schranz E."/>
        </authorList>
    </citation>
    <scope>NUCLEOTIDE SEQUENCE</scope>
</reference>
<proteinExistence type="predicted"/>
<dbReference type="Proteomes" id="UP001177003">
    <property type="component" value="Chromosome 5"/>
</dbReference>
<name>A0AA35ZBD1_LACSI</name>